<dbReference type="VEuPathDB" id="FungiDB:A9K55_003622"/>
<accession>A0A2H4S7H4</accession>
<name>A0A2H4S7H4_CORMI</name>
<dbReference type="EMBL" id="CP023322">
    <property type="protein sequence ID" value="ATY59055.1"/>
    <property type="molecule type" value="Genomic_DNA"/>
</dbReference>
<protein>
    <submittedName>
        <fullName evidence="1">Uncharacterized protein</fullName>
    </submittedName>
</protein>
<dbReference type="Proteomes" id="UP000323067">
    <property type="component" value="Chromosome iv"/>
</dbReference>
<proteinExistence type="predicted"/>
<evidence type="ECO:0000313" key="1">
    <source>
        <dbReference type="EMBL" id="ATY59055.1"/>
    </source>
</evidence>
<sequence>MVKDCTKLFYSKNGDNDVDLQKNITVEDFSTWNREAERRLYIRRKKYDFSSFHVQYERCLSMKGVNELLSFVSFSQDWREVPEQVVIQ</sequence>
<organism evidence="1 2">
    <name type="scientific">Cordyceps militaris</name>
    <name type="common">Caterpillar fungus</name>
    <name type="synonym">Clavaria militaris</name>
    <dbReference type="NCBI Taxonomy" id="73501"/>
    <lineage>
        <taxon>Eukaryota</taxon>
        <taxon>Fungi</taxon>
        <taxon>Dikarya</taxon>
        <taxon>Ascomycota</taxon>
        <taxon>Pezizomycotina</taxon>
        <taxon>Sordariomycetes</taxon>
        <taxon>Hypocreomycetidae</taxon>
        <taxon>Hypocreales</taxon>
        <taxon>Cordycipitaceae</taxon>
        <taxon>Cordyceps</taxon>
    </lineage>
</organism>
<gene>
    <name evidence="1" type="ORF">A9K55_003622</name>
</gene>
<dbReference type="VEuPathDB" id="FungiDB:CCM_06276"/>
<evidence type="ECO:0000313" key="2">
    <source>
        <dbReference type="Proteomes" id="UP000323067"/>
    </source>
</evidence>
<dbReference type="AlphaFoldDB" id="A0A2H4S7H4"/>
<reference evidence="1 2" key="1">
    <citation type="journal article" date="2017" name="BMC Genomics">
        <title>Chromosome level assembly and secondary metabolite potential of the parasitic fungus Cordyceps militaris.</title>
        <authorList>
            <person name="Kramer G.J."/>
            <person name="Nodwell J.R."/>
        </authorList>
    </citation>
    <scope>NUCLEOTIDE SEQUENCE [LARGE SCALE GENOMIC DNA]</scope>
    <source>
        <strain evidence="1 2">ATCC 34164</strain>
    </source>
</reference>